<protein>
    <submittedName>
        <fullName evidence="2">Uncharacterized protein</fullName>
    </submittedName>
</protein>
<dbReference type="Proteomes" id="UP000076863">
    <property type="component" value="Unassembled WGS sequence"/>
</dbReference>
<evidence type="ECO:0000313" key="3">
    <source>
        <dbReference type="Proteomes" id="UP000076863"/>
    </source>
</evidence>
<name>A0A168FDG4_9HYPO</name>
<feature type="compositionally biased region" description="Basic and acidic residues" evidence="1">
    <location>
        <begin position="12"/>
        <end position="23"/>
    </location>
</feature>
<evidence type="ECO:0000313" key="2">
    <source>
        <dbReference type="EMBL" id="KZZ99755.1"/>
    </source>
</evidence>
<reference evidence="2 3" key="1">
    <citation type="journal article" date="2016" name="Genome Biol. Evol.">
        <title>Divergent and convergent evolution of fungal pathogenicity.</title>
        <authorList>
            <person name="Shang Y."/>
            <person name="Xiao G."/>
            <person name="Zheng P."/>
            <person name="Cen K."/>
            <person name="Zhan S."/>
            <person name="Wang C."/>
        </authorList>
    </citation>
    <scope>NUCLEOTIDE SEQUENCE [LARGE SCALE GENOMIC DNA]</scope>
    <source>
        <strain evidence="2 3">RCEF 3172</strain>
    </source>
</reference>
<sequence>MRRPPPPLPGRQEMHAPRYEDRAPTTGIPLTGRARRGWRARARHVPDLEALALHGRPAEGRRATIDQPAVGREEQALRPQAQGTQPCPRGSHRPLTSSQPLIRTQRADIVMVLNTLEWPYHVTYDETEDRFHIVHAADVVSSTNTDAQPDEAIPSIE</sequence>
<comment type="caution">
    <text evidence="2">The sequence shown here is derived from an EMBL/GenBank/DDBJ whole genome shotgun (WGS) entry which is preliminary data.</text>
</comment>
<organism evidence="2 3">
    <name type="scientific">Beauveria brongniartii RCEF 3172</name>
    <dbReference type="NCBI Taxonomy" id="1081107"/>
    <lineage>
        <taxon>Eukaryota</taxon>
        <taxon>Fungi</taxon>
        <taxon>Dikarya</taxon>
        <taxon>Ascomycota</taxon>
        <taxon>Pezizomycotina</taxon>
        <taxon>Sordariomycetes</taxon>
        <taxon>Hypocreomycetidae</taxon>
        <taxon>Hypocreales</taxon>
        <taxon>Cordycipitaceae</taxon>
        <taxon>Beauveria</taxon>
        <taxon>Beauveria brongniartii</taxon>
    </lineage>
</organism>
<accession>A0A168FDG4</accession>
<evidence type="ECO:0000256" key="1">
    <source>
        <dbReference type="SAM" id="MobiDB-lite"/>
    </source>
</evidence>
<feature type="region of interest" description="Disordered" evidence="1">
    <location>
        <begin position="53"/>
        <end position="101"/>
    </location>
</feature>
<dbReference type="EMBL" id="AZHA01000094">
    <property type="protein sequence ID" value="KZZ99755.1"/>
    <property type="molecule type" value="Genomic_DNA"/>
</dbReference>
<keyword evidence="3" id="KW-1185">Reference proteome</keyword>
<dbReference type="AlphaFoldDB" id="A0A168FDG4"/>
<proteinExistence type="predicted"/>
<feature type="region of interest" description="Disordered" evidence="1">
    <location>
        <begin position="1"/>
        <end position="36"/>
    </location>
</feature>
<gene>
    <name evidence="2" type="ORF">BBO_09478</name>
</gene>